<evidence type="ECO:0000313" key="14">
    <source>
        <dbReference type="EMBL" id="RZF22525.1"/>
    </source>
</evidence>
<dbReference type="InterPro" id="IPR007692">
    <property type="entry name" value="DNA_helicase_DnaB"/>
</dbReference>
<keyword evidence="15" id="KW-1185">Reference proteome</keyword>
<keyword evidence="4 12" id="KW-0547">Nucleotide-binding</keyword>
<accession>A0ABY0IHV1</accession>
<dbReference type="InterPro" id="IPR036185">
    <property type="entry name" value="DNA_heli_DnaB-like_N_sf"/>
</dbReference>
<dbReference type="PROSITE" id="PS51199">
    <property type="entry name" value="SF4_HELICASE"/>
    <property type="match status" value="1"/>
</dbReference>
<dbReference type="Pfam" id="PF03796">
    <property type="entry name" value="DnaB_C"/>
    <property type="match status" value="1"/>
</dbReference>
<keyword evidence="6 12" id="KW-0347">Helicase</keyword>
<evidence type="ECO:0000256" key="1">
    <source>
        <dbReference type="ARBA" id="ARBA00008428"/>
    </source>
</evidence>
<comment type="function">
    <text evidence="12">The main replicative DNA helicase, it participates in initiation and elongation during chromosome replication. Travels ahead of the DNA replisome, separating dsDNA into templates for DNA synthesis. A processive ATP-dependent 5'-3' DNA helicase it has DNA-dependent ATPase activity.</text>
</comment>
<dbReference type="SUPFAM" id="SSF52540">
    <property type="entry name" value="P-loop containing nucleoside triphosphate hydrolases"/>
    <property type="match status" value="1"/>
</dbReference>
<dbReference type="EC" id="5.6.2.3" evidence="11 12"/>
<dbReference type="SUPFAM" id="SSF48024">
    <property type="entry name" value="N-terminal domain of DnaB helicase"/>
    <property type="match status" value="1"/>
</dbReference>
<keyword evidence="7 12" id="KW-0067">ATP-binding</keyword>
<evidence type="ECO:0000256" key="8">
    <source>
        <dbReference type="ARBA" id="ARBA00023125"/>
    </source>
</evidence>
<evidence type="ECO:0000256" key="9">
    <source>
        <dbReference type="ARBA" id="ARBA00023235"/>
    </source>
</evidence>
<feature type="domain" description="SF4 helicase" evidence="13">
    <location>
        <begin position="188"/>
        <end position="453"/>
    </location>
</feature>
<dbReference type="GO" id="GO:0003678">
    <property type="term" value="F:DNA helicase activity"/>
    <property type="evidence" value="ECO:0007669"/>
    <property type="project" value="UniProtKB-EC"/>
</dbReference>
<comment type="caution">
    <text evidence="14">The sequence shown here is derived from an EMBL/GenBank/DDBJ whole genome shotgun (WGS) entry which is preliminary data.</text>
</comment>
<dbReference type="Pfam" id="PF00772">
    <property type="entry name" value="DnaB"/>
    <property type="match status" value="1"/>
</dbReference>
<keyword evidence="3 12" id="KW-0235">DNA replication</keyword>
<dbReference type="GO" id="GO:0016787">
    <property type="term" value="F:hydrolase activity"/>
    <property type="evidence" value="ECO:0007669"/>
    <property type="project" value="UniProtKB-KW"/>
</dbReference>
<evidence type="ECO:0000256" key="10">
    <source>
        <dbReference type="ARBA" id="ARBA00048954"/>
    </source>
</evidence>
<dbReference type="InterPro" id="IPR007694">
    <property type="entry name" value="DNA_helicase_DnaB-like_C"/>
</dbReference>
<dbReference type="InterPro" id="IPR027417">
    <property type="entry name" value="P-loop_NTPase"/>
</dbReference>
<evidence type="ECO:0000256" key="4">
    <source>
        <dbReference type="ARBA" id="ARBA00022741"/>
    </source>
</evidence>
<evidence type="ECO:0000256" key="7">
    <source>
        <dbReference type="ARBA" id="ARBA00022840"/>
    </source>
</evidence>
<reference evidence="15" key="1">
    <citation type="journal article" date="2019" name="Int. J. Syst. Evol. Microbiol.">
        <title>Halobacteriovorax valvorus sp. nov., a novel prokaryotic predator isolated from coastal seawater of China.</title>
        <authorList>
            <person name="Chen M.-X."/>
        </authorList>
    </citation>
    <scope>NUCLEOTIDE SEQUENCE [LARGE SCALE GENOMIC DNA]</scope>
    <source>
        <strain evidence="15">BL9</strain>
    </source>
</reference>
<comment type="catalytic activity">
    <reaction evidence="10 12">
        <text>ATP + H2O = ADP + phosphate + H(+)</text>
        <dbReference type="Rhea" id="RHEA:13065"/>
        <dbReference type="ChEBI" id="CHEBI:15377"/>
        <dbReference type="ChEBI" id="CHEBI:15378"/>
        <dbReference type="ChEBI" id="CHEBI:30616"/>
        <dbReference type="ChEBI" id="CHEBI:43474"/>
        <dbReference type="ChEBI" id="CHEBI:456216"/>
        <dbReference type="EC" id="5.6.2.3"/>
    </reaction>
</comment>
<keyword evidence="8 12" id="KW-0238">DNA-binding</keyword>
<sequence length="459" mass="50591">MVDLSNGNNTNMKKGITLPNDTLSEKSLLSCLILDSQSFDEISDLKLEGKDFYDPKYGIVFDAIKDMVYSNSPVDYVTICSHLSGHNRLEEIGGQGFILDITEDQVSSVNLRHYAKTVRDKASLRELVRQARKVADKGATFSGNAQDFIQEVEATFFGLTNEAKQGSMVKLNECLKENIKEIEDTSRKAGEIQGVPTGYPALDKLLLGMQAGQLIILAARPAMGKTALALNVAQNTCEISKLPVALFSLEMMAKELSMRLLTQRAKVDSKRIRTKDFLETDLRRIGQGIKQLAELPIYINDNAGTNLLDIQSACRKIKASEGLGLVVIDYLQLMSSHNKALPREQQISEISRGLKNMAKELECPVIALSQLNRGVEARPNKRPMTSDLRESGSIEQDADIVMFVYRDEYYNPDTKDQGIAEVIVGKNRGGEVGTAKLTFVGAHTSFENIAYGAEDQPGG</sequence>
<proteinExistence type="inferred from homology"/>
<dbReference type="NCBIfam" id="TIGR00665">
    <property type="entry name" value="DnaB"/>
    <property type="match status" value="1"/>
</dbReference>
<keyword evidence="5 12" id="KW-0378">Hydrolase</keyword>
<dbReference type="Gene3D" id="3.40.50.300">
    <property type="entry name" value="P-loop containing nucleotide triphosphate hydrolases"/>
    <property type="match status" value="1"/>
</dbReference>
<dbReference type="Gene3D" id="1.10.860.10">
    <property type="entry name" value="DNAb Helicase, Chain A"/>
    <property type="match status" value="1"/>
</dbReference>
<evidence type="ECO:0000256" key="3">
    <source>
        <dbReference type="ARBA" id="ARBA00022705"/>
    </source>
</evidence>
<keyword evidence="9" id="KW-0413">Isomerase</keyword>
<protein>
    <recommendedName>
        <fullName evidence="11 12">Replicative DNA helicase</fullName>
        <ecNumber evidence="11 12">5.6.2.3</ecNumber>
    </recommendedName>
</protein>
<organism evidence="14 15">
    <name type="scientific">Halobacteriovorax vibrionivorans</name>
    <dbReference type="NCBI Taxonomy" id="2152716"/>
    <lineage>
        <taxon>Bacteria</taxon>
        <taxon>Pseudomonadati</taxon>
        <taxon>Bdellovibrionota</taxon>
        <taxon>Bacteriovoracia</taxon>
        <taxon>Bacteriovoracales</taxon>
        <taxon>Halobacteriovoraceae</taxon>
        <taxon>Halobacteriovorax</taxon>
    </lineage>
</organism>
<dbReference type="Proteomes" id="UP000443582">
    <property type="component" value="Unassembled WGS sequence"/>
</dbReference>
<evidence type="ECO:0000256" key="2">
    <source>
        <dbReference type="ARBA" id="ARBA00022515"/>
    </source>
</evidence>
<evidence type="ECO:0000256" key="12">
    <source>
        <dbReference type="RuleBase" id="RU362085"/>
    </source>
</evidence>
<dbReference type="PANTHER" id="PTHR30153:SF2">
    <property type="entry name" value="REPLICATIVE DNA HELICASE"/>
    <property type="match status" value="1"/>
</dbReference>
<keyword evidence="2 12" id="KW-0639">Primosome</keyword>
<dbReference type="CDD" id="cd00984">
    <property type="entry name" value="DnaB_C"/>
    <property type="match status" value="1"/>
</dbReference>
<evidence type="ECO:0000256" key="6">
    <source>
        <dbReference type="ARBA" id="ARBA00022806"/>
    </source>
</evidence>
<dbReference type="InterPro" id="IPR016136">
    <property type="entry name" value="DNA_helicase_N/primase_C"/>
</dbReference>
<evidence type="ECO:0000256" key="11">
    <source>
        <dbReference type="NCBIfam" id="TIGR00665"/>
    </source>
</evidence>
<evidence type="ECO:0000313" key="15">
    <source>
        <dbReference type="Proteomes" id="UP000443582"/>
    </source>
</evidence>
<evidence type="ECO:0000256" key="5">
    <source>
        <dbReference type="ARBA" id="ARBA00022801"/>
    </source>
</evidence>
<dbReference type="InterPro" id="IPR007693">
    <property type="entry name" value="DNA_helicase_DnaB-like_N"/>
</dbReference>
<dbReference type="EMBL" id="QDKL01000001">
    <property type="protein sequence ID" value="RZF22525.1"/>
    <property type="molecule type" value="Genomic_DNA"/>
</dbReference>
<gene>
    <name evidence="14" type="primary">dnaB</name>
    <name evidence="14" type="ORF">DAY19_01780</name>
</gene>
<name>A0ABY0IHV1_9BACT</name>
<dbReference type="PANTHER" id="PTHR30153">
    <property type="entry name" value="REPLICATIVE DNA HELICASE DNAB"/>
    <property type="match status" value="1"/>
</dbReference>
<comment type="similarity">
    <text evidence="1 12">Belongs to the helicase family. DnaB subfamily.</text>
</comment>
<evidence type="ECO:0000259" key="13">
    <source>
        <dbReference type="PROSITE" id="PS51199"/>
    </source>
</evidence>